<comment type="function">
    <text evidence="1">Involved in the modulation of the specificity of the ClpAP-mediated ATP-dependent protein degradation.</text>
</comment>
<dbReference type="eggNOG" id="COG2127">
    <property type="taxonomic scope" value="Bacteria"/>
</dbReference>
<evidence type="ECO:0000256" key="1">
    <source>
        <dbReference type="HAMAP-Rule" id="MF_00302"/>
    </source>
</evidence>
<dbReference type="GO" id="GO:0008233">
    <property type="term" value="F:peptidase activity"/>
    <property type="evidence" value="ECO:0007669"/>
    <property type="project" value="UniProtKB-KW"/>
</dbReference>
<dbReference type="KEGG" id="mej:Q7A_2244"/>
<dbReference type="FunFam" id="3.30.1390.10:FF:000002">
    <property type="entry name" value="ATP-dependent Clp protease adapter protein ClpS"/>
    <property type="match status" value="1"/>
</dbReference>
<dbReference type="SUPFAM" id="SSF54736">
    <property type="entry name" value="ClpS-like"/>
    <property type="match status" value="1"/>
</dbReference>
<keyword evidence="3" id="KW-0378">Hydrolase</keyword>
<name>I1XKY5_METNJ</name>
<keyword evidence="3" id="KW-0645">Protease</keyword>
<evidence type="ECO:0000259" key="2">
    <source>
        <dbReference type="Pfam" id="PF02617"/>
    </source>
</evidence>
<reference evidence="3 4" key="1">
    <citation type="journal article" date="2012" name="J. Bacteriol.">
        <title>Complete genome sequences of Methylophaga sp. strain JAM1 and Methylophaga sp. strain JAM7.</title>
        <authorList>
            <person name="Villeneuve C."/>
            <person name="Martineau C."/>
            <person name="Mauffrey F."/>
            <person name="Villemur R."/>
        </authorList>
    </citation>
    <scope>NUCLEOTIDE SEQUENCE [LARGE SCALE GENOMIC DNA]</scope>
    <source>
        <strain evidence="3 4">JAM1</strain>
    </source>
</reference>
<dbReference type="Proteomes" id="UP000009144">
    <property type="component" value="Chromosome"/>
</dbReference>
<sequence length="112" mass="13026">MIFAMADKRDQDWQAEHDFTVAPSKPDLKQPPKYRVIMMNDDYTPMDFVVEVLETLFDMGRERATRTMLQVHTEGQALCGIFTFEIAEAKVEQVNSYAQRHGHPLQCTMEQE</sequence>
<keyword evidence="4" id="KW-1185">Reference proteome</keyword>
<dbReference type="Gene3D" id="3.30.1390.10">
    <property type="match status" value="1"/>
</dbReference>
<proteinExistence type="inferred from homology"/>
<feature type="domain" description="Adaptor protein ClpS core" evidence="2">
    <location>
        <begin position="29"/>
        <end position="108"/>
    </location>
</feature>
<evidence type="ECO:0000313" key="3">
    <source>
        <dbReference type="EMBL" id="AFI85054.1"/>
    </source>
</evidence>
<dbReference type="HOGENOM" id="CLU_134358_2_1_6"/>
<dbReference type="PANTHER" id="PTHR33473">
    <property type="entry name" value="ATP-DEPENDENT CLP PROTEASE ADAPTER PROTEIN CLPS1, CHLOROPLASTIC"/>
    <property type="match status" value="1"/>
</dbReference>
<dbReference type="InterPro" id="IPR014719">
    <property type="entry name" value="Ribosomal_bL12_C/ClpS-like"/>
</dbReference>
<dbReference type="PATRIC" id="fig|754476.3.peg.2217"/>
<comment type="subunit">
    <text evidence="1">Binds to the N-terminal domain of the chaperone ClpA.</text>
</comment>
<dbReference type="AlphaFoldDB" id="I1XKY5"/>
<comment type="similarity">
    <text evidence="1">Belongs to the ClpS family.</text>
</comment>
<organism evidence="3 4">
    <name type="scientific">Methylophaga nitratireducenticrescens</name>
    <dbReference type="NCBI Taxonomy" id="754476"/>
    <lineage>
        <taxon>Bacteria</taxon>
        <taxon>Pseudomonadati</taxon>
        <taxon>Pseudomonadota</taxon>
        <taxon>Gammaproteobacteria</taxon>
        <taxon>Thiotrichales</taxon>
        <taxon>Piscirickettsiaceae</taxon>
        <taxon>Methylophaga</taxon>
    </lineage>
</organism>
<dbReference type="Pfam" id="PF02617">
    <property type="entry name" value="ClpS"/>
    <property type="match status" value="1"/>
</dbReference>
<accession>I1XKY5</accession>
<dbReference type="GO" id="GO:0006508">
    <property type="term" value="P:proteolysis"/>
    <property type="evidence" value="ECO:0007669"/>
    <property type="project" value="UniProtKB-UniRule"/>
</dbReference>
<dbReference type="STRING" id="754476.Q7A_2244"/>
<dbReference type="GO" id="GO:0030163">
    <property type="term" value="P:protein catabolic process"/>
    <property type="evidence" value="ECO:0007669"/>
    <property type="project" value="InterPro"/>
</dbReference>
<dbReference type="HAMAP" id="MF_00302">
    <property type="entry name" value="ClpS"/>
    <property type="match status" value="1"/>
</dbReference>
<protein>
    <recommendedName>
        <fullName evidence="1">ATP-dependent Clp protease adapter protein ClpS</fullName>
    </recommendedName>
</protein>
<dbReference type="InterPro" id="IPR022935">
    <property type="entry name" value="ClpS"/>
</dbReference>
<gene>
    <name evidence="1" type="primary">clpS</name>
    <name evidence="3" type="ordered locus">Q7A_2244</name>
</gene>
<dbReference type="EMBL" id="CP003390">
    <property type="protein sequence ID" value="AFI85054.1"/>
    <property type="molecule type" value="Genomic_DNA"/>
</dbReference>
<dbReference type="InterPro" id="IPR003769">
    <property type="entry name" value="ClpS_core"/>
</dbReference>
<reference evidence="3 4" key="2">
    <citation type="journal article" date="2013" name="Int. J. Syst. Evol. Microbiol.">
        <title>Methylophaga nitratireducenticrescens sp. nov. and Methylophaga frappieri sp. nov., isolated from the biofilm of the methanol-fed denitrification system treating the seawater at the Montreal Biodome.</title>
        <authorList>
            <person name="Villeneuve C."/>
            <person name="Martineau C."/>
            <person name="Mauffrey F."/>
            <person name="Villemur R."/>
        </authorList>
    </citation>
    <scope>NUCLEOTIDE SEQUENCE [LARGE SCALE GENOMIC DNA]</scope>
    <source>
        <strain evidence="3 4">JAM1</strain>
    </source>
</reference>
<evidence type="ECO:0000313" key="4">
    <source>
        <dbReference type="Proteomes" id="UP000009144"/>
    </source>
</evidence>
<dbReference type="NCBIfam" id="NF000672">
    <property type="entry name" value="PRK00033.1-5"/>
    <property type="match status" value="1"/>
</dbReference>
<dbReference type="PANTHER" id="PTHR33473:SF19">
    <property type="entry name" value="ATP-DEPENDENT CLP PROTEASE ADAPTER PROTEIN CLPS"/>
    <property type="match status" value="1"/>
</dbReference>